<evidence type="ECO:0000313" key="5">
    <source>
        <dbReference type="EMBL" id="GBG79842.1"/>
    </source>
</evidence>
<feature type="region of interest" description="Disordered" evidence="3">
    <location>
        <begin position="286"/>
        <end position="307"/>
    </location>
</feature>
<dbReference type="Proteomes" id="UP000265515">
    <property type="component" value="Unassembled WGS sequence"/>
</dbReference>
<feature type="region of interest" description="Disordered" evidence="3">
    <location>
        <begin position="59"/>
        <end position="89"/>
    </location>
</feature>
<evidence type="ECO:0000256" key="2">
    <source>
        <dbReference type="SAM" id="Coils"/>
    </source>
</evidence>
<dbReference type="GO" id="GO:0003676">
    <property type="term" value="F:nucleic acid binding"/>
    <property type="evidence" value="ECO:0007669"/>
    <property type="project" value="InterPro"/>
</dbReference>
<dbReference type="Gramene" id="GBG79842">
    <property type="protein sequence ID" value="GBG79842"/>
    <property type="gene ID" value="CBR_g30107"/>
</dbReference>
<keyword evidence="1" id="KW-0863">Zinc-finger</keyword>
<dbReference type="Pfam" id="PF00098">
    <property type="entry name" value="zf-CCHC"/>
    <property type="match status" value="1"/>
</dbReference>
<evidence type="ECO:0000256" key="1">
    <source>
        <dbReference type="PROSITE-ProRule" id="PRU00047"/>
    </source>
</evidence>
<feature type="region of interest" description="Disordered" evidence="3">
    <location>
        <begin position="368"/>
        <end position="423"/>
    </location>
</feature>
<dbReference type="InterPro" id="IPR036875">
    <property type="entry name" value="Znf_CCHC_sf"/>
</dbReference>
<dbReference type="GO" id="GO:0008270">
    <property type="term" value="F:zinc ion binding"/>
    <property type="evidence" value="ECO:0007669"/>
    <property type="project" value="UniProtKB-KW"/>
</dbReference>
<reference evidence="5 6" key="1">
    <citation type="journal article" date="2018" name="Cell">
        <title>The Chara Genome: Secondary Complexity and Implications for Plant Terrestrialization.</title>
        <authorList>
            <person name="Nishiyama T."/>
            <person name="Sakayama H."/>
            <person name="Vries J.D."/>
            <person name="Buschmann H."/>
            <person name="Saint-Marcoux D."/>
            <person name="Ullrich K.K."/>
            <person name="Haas F.B."/>
            <person name="Vanderstraeten L."/>
            <person name="Becker D."/>
            <person name="Lang D."/>
            <person name="Vosolsobe S."/>
            <person name="Rombauts S."/>
            <person name="Wilhelmsson P.K.I."/>
            <person name="Janitza P."/>
            <person name="Kern R."/>
            <person name="Heyl A."/>
            <person name="Rumpler F."/>
            <person name="Villalobos L.I.A.C."/>
            <person name="Clay J.M."/>
            <person name="Skokan R."/>
            <person name="Toyoda A."/>
            <person name="Suzuki Y."/>
            <person name="Kagoshima H."/>
            <person name="Schijlen E."/>
            <person name="Tajeshwar N."/>
            <person name="Catarino B."/>
            <person name="Hetherington A.J."/>
            <person name="Saltykova A."/>
            <person name="Bonnot C."/>
            <person name="Breuninger H."/>
            <person name="Symeonidi A."/>
            <person name="Radhakrishnan G.V."/>
            <person name="Van Nieuwerburgh F."/>
            <person name="Deforce D."/>
            <person name="Chang C."/>
            <person name="Karol K.G."/>
            <person name="Hedrich R."/>
            <person name="Ulvskov P."/>
            <person name="Glockner G."/>
            <person name="Delwiche C.F."/>
            <person name="Petrasek J."/>
            <person name="Van de Peer Y."/>
            <person name="Friml J."/>
            <person name="Beilby M."/>
            <person name="Dolan L."/>
            <person name="Kohara Y."/>
            <person name="Sugano S."/>
            <person name="Fujiyama A."/>
            <person name="Delaux P.-M."/>
            <person name="Quint M."/>
            <person name="TheiBen G."/>
            <person name="Hagemann M."/>
            <person name="Harholt J."/>
            <person name="Dunand C."/>
            <person name="Zachgo S."/>
            <person name="Langdale J."/>
            <person name="Maumus F."/>
            <person name="Straeten D.V.D."/>
            <person name="Gould S.B."/>
            <person name="Rensing S.A."/>
        </authorList>
    </citation>
    <scope>NUCLEOTIDE SEQUENCE [LARGE SCALE GENOMIC DNA]</scope>
    <source>
        <strain evidence="5 6">S276</strain>
    </source>
</reference>
<keyword evidence="6" id="KW-1185">Reference proteome</keyword>
<accession>A0A388LCD1</accession>
<dbReference type="PROSITE" id="PS50158">
    <property type="entry name" value="ZF_CCHC"/>
    <property type="match status" value="1"/>
</dbReference>
<dbReference type="Gene3D" id="4.10.60.10">
    <property type="entry name" value="Zinc finger, CCHC-type"/>
    <property type="match status" value="1"/>
</dbReference>
<comment type="caution">
    <text evidence="5">The sequence shown here is derived from an EMBL/GenBank/DDBJ whole genome shotgun (WGS) entry which is preliminary data.</text>
</comment>
<protein>
    <recommendedName>
        <fullName evidence="4">CCHC-type domain-containing protein</fullName>
    </recommendedName>
</protein>
<dbReference type="SUPFAM" id="SSF57756">
    <property type="entry name" value="Retrovirus zinc finger-like domains"/>
    <property type="match status" value="1"/>
</dbReference>
<name>A0A388LCD1_CHABU</name>
<evidence type="ECO:0000313" key="6">
    <source>
        <dbReference type="Proteomes" id="UP000265515"/>
    </source>
</evidence>
<feature type="compositionally biased region" description="Basic and acidic residues" evidence="3">
    <location>
        <begin position="413"/>
        <end position="423"/>
    </location>
</feature>
<sequence length="423" mass="47537">MAGVPLNRDGCFHCGALNHWIRECPHRLAGPRLPATGANAIPTGPPLLIFPAPNIVSSSTAPSSTFAPSSSSHQQAQSNGGGNRGYQKTNWWTRNQERLDAVYNKFVEDSAKEAKRKEDEEKARIKKEEEEKQLKWKKEQLEAEMGERLEKKLEAIGISMKGKSSDVSSVIGVKNDEIDRLRKENEELKRRMNDLLGRSGDDKVAYLQKDITELRKMIADKQVDEDSVYALKEEIRELKQSAYVKTNFECEIVGLKCEIDQLRAQNERDIGKAKLWKDEALRPGNKQGNVAISTPDCADRGSPKPRWTSNVREADKWKEDYRNLRNLHRLTNIEAEALKEKRVEPEMKRIEAEKQVKKLEEEMAKLTASGAKSVEGGGTNLKDKLEEAAVRSARKGLKATSGRDAAKSFAEASSKEINNRGLL</sequence>
<evidence type="ECO:0000259" key="4">
    <source>
        <dbReference type="PROSITE" id="PS50158"/>
    </source>
</evidence>
<gene>
    <name evidence="5" type="ORF">CBR_g30107</name>
</gene>
<organism evidence="5 6">
    <name type="scientific">Chara braunii</name>
    <name type="common">Braun's stonewort</name>
    <dbReference type="NCBI Taxonomy" id="69332"/>
    <lineage>
        <taxon>Eukaryota</taxon>
        <taxon>Viridiplantae</taxon>
        <taxon>Streptophyta</taxon>
        <taxon>Charophyceae</taxon>
        <taxon>Charales</taxon>
        <taxon>Characeae</taxon>
        <taxon>Chara</taxon>
    </lineage>
</organism>
<keyword evidence="1" id="KW-0479">Metal-binding</keyword>
<keyword evidence="2" id="KW-0175">Coiled coil</keyword>
<feature type="domain" description="CCHC-type" evidence="4">
    <location>
        <begin position="11"/>
        <end position="25"/>
    </location>
</feature>
<dbReference type="AlphaFoldDB" id="A0A388LCD1"/>
<keyword evidence="1" id="KW-0862">Zinc</keyword>
<feature type="coiled-coil region" evidence="2">
    <location>
        <begin position="171"/>
        <end position="198"/>
    </location>
</feature>
<feature type="region of interest" description="Disordered" evidence="3">
    <location>
        <begin position="111"/>
        <end position="132"/>
    </location>
</feature>
<proteinExistence type="predicted"/>
<dbReference type="InterPro" id="IPR001878">
    <property type="entry name" value="Znf_CCHC"/>
</dbReference>
<evidence type="ECO:0000256" key="3">
    <source>
        <dbReference type="SAM" id="MobiDB-lite"/>
    </source>
</evidence>
<feature type="compositionally biased region" description="Low complexity" evidence="3">
    <location>
        <begin position="59"/>
        <end position="78"/>
    </location>
</feature>
<dbReference type="EMBL" id="BFEA01000329">
    <property type="protein sequence ID" value="GBG79842.1"/>
    <property type="molecule type" value="Genomic_DNA"/>
</dbReference>